<protein>
    <submittedName>
        <fullName evidence="2">Uncharacterized protein</fullName>
    </submittedName>
</protein>
<dbReference type="EMBL" id="AP018316">
    <property type="protein sequence ID" value="BAZ85444.1"/>
    <property type="molecule type" value="Genomic_DNA"/>
</dbReference>
<keyword evidence="1" id="KW-0472">Membrane</keyword>
<proteinExistence type="predicted"/>
<organism evidence="2 3">
    <name type="scientific">Dolichospermum compactum NIES-806</name>
    <dbReference type="NCBI Taxonomy" id="1973481"/>
    <lineage>
        <taxon>Bacteria</taxon>
        <taxon>Bacillati</taxon>
        <taxon>Cyanobacteriota</taxon>
        <taxon>Cyanophyceae</taxon>
        <taxon>Nostocales</taxon>
        <taxon>Aphanizomenonaceae</taxon>
        <taxon>Dolichospermum</taxon>
        <taxon>Dolichospermum compactum</taxon>
    </lineage>
</organism>
<evidence type="ECO:0000256" key="1">
    <source>
        <dbReference type="SAM" id="Phobius"/>
    </source>
</evidence>
<reference evidence="2 3" key="1">
    <citation type="submission" date="2017-06" db="EMBL/GenBank/DDBJ databases">
        <title>Genome sequencing of cyanobaciteial culture collection at National Institute for Environmental Studies (NIES).</title>
        <authorList>
            <person name="Hirose Y."/>
            <person name="Shimura Y."/>
            <person name="Fujisawa T."/>
            <person name="Nakamura Y."/>
            <person name="Kawachi M."/>
        </authorList>
    </citation>
    <scope>NUCLEOTIDE SEQUENCE [LARGE SCALE GENOMIC DNA]</scope>
    <source>
        <strain evidence="2 3">NIES-806</strain>
    </source>
</reference>
<keyword evidence="1" id="KW-1133">Transmembrane helix</keyword>
<name>A0A1Z4V1Y3_9CYAN</name>
<accession>A0A1Z4V1Y3</accession>
<dbReference type="AlphaFoldDB" id="A0A1Z4V1Y3"/>
<evidence type="ECO:0000313" key="3">
    <source>
        <dbReference type="Proteomes" id="UP000218702"/>
    </source>
</evidence>
<keyword evidence="3" id="KW-1185">Reference proteome</keyword>
<dbReference type="OrthoDB" id="463567at2"/>
<evidence type="ECO:0000313" key="2">
    <source>
        <dbReference type="EMBL" id="BAZ85444.1"/>
    </source>
</evidence>
<feature type="transmembrane region" description="Helical" evidence="1">
    <location>
        <begin position="12"/>
        <end position="30"/>
    </location>
</feature>
<gene>
    <name evidence="2" type="ORF">NIES806_16470</name>
</gene>
<keyword evidence="1" id="KW-0812">Transmembrane</keyword>
<sequence>MKQQKLLRGEFFSLFIITLMTVIIVVLGIGNTNLLHIAPAAAQIFTSSDVWQKVYQQIPDFPQENQYVSKRNGKTVATNTLASRLIRYHIYNKGRSPIYRLDWKLTLADYLDANETIYVDSYPGNDILKQNPLVGDRMAISKLTRLQRNNLVQVLVNIFSPPVEKR</sequence>
<dbReference type="KEGG" id="dcm:NIES806_16470"/>
<dbReference type="Proteomes" id="UP000218702">
    <property type="component" value="Chromosome"/>
</dbReference>